<proteinExistence type="predicted"/>
<dbReference type="Pfam" id="PF00440">
    <property type="entry name" value="TetR_N"/>
    <property type="match status" value="1"/>
</dbReference>
<keyword evidence="1" id="KW-0805">Transcription regulation</keyword>
<comment type="caution">
    <text evidence="6">The sequence shown here is derived from an EMBL/GenBank/DDBJ whole genome shotgun (WGS) entry which is preliminary data.</text>
</comment>
<reference evidence="6 7" key="1">
    <citation type="submission" date="2019-07" db="EMBL/GenBank/DDBJ databases">
        <title>Rhodococcus cavernicolus sp. nov., isolated from a cave.</title>
        <authorList>
            <person name="Lee S.D."/>
        </authorList>
    </citation>
    <scope>NUCLEOTIDE SEQUENCE [LARGE SCALE GENOMIC DNA]</scope>
    <source>
        <strain evidence="6 7">C1-24</strain>
    </source>
</reference>
<protein>
    <submittedName>
        <fullName evidence="6">TetR family transcriptional regulator</fullName>
    </submittedName>
</protein>
<dbReference type="InterPro" id="IPR001647">
    <property type="entry name" value="HTH_TetR"/>
</dbReference>
<keyword evidence="3" id="KW-0804">Transcription</keyword>
<dbReference type="OrthoDB" id="8617654at2"/>
<evidence type="ECO:0000313" key="7">
    <source>
        <dbReference type="Proteomes" id="UP000322244"/>
    </source>
</evidence>
<evidence type="ECO:0000256" key="3">
    <source>
        <dbReference type="ARBA" id="ARBA00023163"/>
    </source>
</evidence>
<keyword evidence="2 4" id="KW-0238">DNA-binding</keyword>
<dbReference type="PROSITE" id="PS50977">
    <property type="entry name" value="HTH_TETR_2"/>
    <property type="match status" value="1"/>
</dbReference>
<feature type="domain" description="HTH tetR-type" evidence="5">
    <location>
        <begin position="12"/>
        <end position="72"/>
    </location>
</feature>
<dbReference type="Proteomes" id="UP000322244">
    <property type="component" value="Unassembled WGS sequence"/>
</dbReference>
<dbReference type="Gene3D" id="1.10.10.60">
    <property type="entry name" value="Homeodomain-like"/>
    <property type="match status" value="1"/>
</dbReference>
<dbReference type="PRINTS" id="PR00455">
    <property type="entry name" value="HTHTETR"/>
</dbReference>
<dbReference type="PANTHER" id="PTHR47752">
    <property type="entry name" value="HTH-TYPE TRANSCRIPTIONAL REPRESSOR FABR"/>
    <property type="match status" value="1"/>
</dbReference>
<dbReference type="InterPro" id="IPR050692">
    <property type="entry name" value="HTH_transcr_repressor_FabR"/>
</dbReference>
<dbReference type="EMBL" id="VLNY01000004">
    <property type="protein sequence ID" value="KAA0022869.1"/>
    <property type="molecule type" value="Genomic_DNA"/>
</dbReference>
<evidence type="ECO:0000256" key="4">
    <source>
        <dbReference type="PROSITE-ProRule" id="PRU00335"/>
    </source>
</evidence>
<gene>
    <name evidence="6" type="ORF">FOY51_10150</name>
</gene>
<evidence type="ECO:0000259" key="5">
    <source>
        <dbReference type="PROSITE" id="PS50977"/>
    </source>
</evidence>
<dbReference type="SUPFAM" id="SSF46689">
    <property type="entry name" value="Homeodomain-like"/>
    <property type="match status" value="1"/>
</dbReference>
<dbReference type="InterPro" id="IPR054129">
    <property type="entry name" value="DesT_TetR_C"/>
</dbReference>
<dbReference type="Pfam" id="PF21943">
    <property type="entry name" value="TetR_C_46"/>
    <property type="match status" value="1"/>
</dbReference>
<feature type="DNA-binding region" description="H-T-H motif" evidence="4">
    <location>
        <begin position="35"/>
        <end position="54"/>
    </location>
</feature>
<name>A0A5A7SC06_9NOCA</name>
<dbReference type="AlphaFoldDB" id="A0A5A7SC06"/>
<evidence type="ECO:0000256" key="2">
    <source>
        <dbReference type="ARBA" id="ARBA00023125"/>
    </source>
</evidence>
<keyword evidence="7" id="KW-1185">Reference proteome</keyword>
<dbReference type="InterPro" id="IPR009057">
    <property type="entry name" value="Homeodomain-like_sf"/>
</dbReference>
<dbReference type="PANTHER" id="PTHR47752:SF1">
    <property type="entry name" value="HTH-TYPE TRANSCRIPTIONAL REPRESSOR FABR"/>
    <property type="match status" value="1"/>
</dbReference>
<organism evidence="6 7">
    <name type="scientific">Antrihabitans cavernicola</name>
    <dbReference type="NCBI Taxonomy" id="2495913"/>
    <lineage>
        <taxon>Bacteria</taxon>
        <taxon>Bacillati</taxon>
        <taxon>Actinomycetota</taxon>
        <taxon>Actinomycetes</taxon>
        <taxon>Mycobacteriales</taxon>
        <taxon>Nocardiaceae</taxon>
        <taxon>Antrihabitans</taxon>
    </lineage>
</organism>
<dbReference type="RefSeq" id="WP_149430128.1">
    <property type="nucleotide sequence ID" value="NZ_VLNY01000004.1"/>
</dbReference>
<evidence type="ECO:0000313" key="6">
    <source>
        <dbReference type="EMBL" id="KAA0022869.1"/>
    </source>
</evidence>
<dbReference type="GO" id="GO:0003677">
    <property type="term" value="F:DNA binding"/>
    <property type="evidence" value="ECO:0007669"/>
    <property type="project" value="UniProtKB-UniRule"/>
</dbReference>
<dbReference type="Gene3D" id="1.10.357.10">
    <property type="entry name" value="Tetracycline Repressor, domain 2"/>
    <property type="match status" value="1"/>
</dbReference>
<evidence type="ECO:0000256" key="1">
    <source>
        <dbReference type="ARBA" id="ARBA00023015"/>
    </source>
</evidence>
<accession>A0A5A7SC06</accession>
<sequence>MTGPQSRAERKEQTRTSLLNCTLELTSDRGLAAVSLREIARAAGIVPTAFYRHFESMDALGLALVDDGMRALRVMLRDARKSPIPANGRESLAVLSKHVRANREIFLFLYRERYGGSAVVRRAIETELRLIVGELTIDLSRMPGFGAWDTDDLDMAADLVVSSMLEAMAAFLRTKENGREEEEVSARTEKQMRVLLLGLGQWKPRSER</sequence>